<proteinExistence type="predicted"/>
<dbReference type="EMBL" id="DSUH01000112">
    <property type="protein sequence ID" value="HGU32193.1"/>
    <property type="molecule type" value="Genomic_DNA"/>
</dbReference>
<dbReference type="Gene3D" id="3.90.25.10">
    <property type="entry name" value="UDP-galactose 4-epimerase, domain 1"/>
    <property type="match status" value="1"/>
</dbReference>
<sequence>MKVLVLGGAGFIGSHIVDALVEHGHRVRVFDLPNVSRSNLCHCVGDIEMFEGDFGNIQDTTRALEGVDVLVHLICTTLPGPSNENPAYDVDSNVIGTLNLLNEALNHRVKKVVFASSGGTVYGIPKQLPIAETHPTDPICSYGITKLMIEKYLYLYHRIHGLNCTVLRLANPYGERQRITGVQGAIAVFLGKVLYDQPISIWGDGTVARDYFYIGDLVDAVCRVIEQDPPSLVYNIGSGTALSLNDMLEWIRRVTGKRPIVRYEPERTLDVPINCLDIGRAKRELGWMPKVGLQEGLERTWAWLEGQRVDVERRR</sequence>
<dbReference type="PRINTS" id="PR01713">
    <property type="entry name" value="NUCEPIMERASE"/>
</dbReference>
<evidence type="ECO:0000313" key="2">
    <source>
        <dbReference type="EMBL" id="HGU32193.1"/>
    </source>
</evidence>
<feature type="domain" description="NAD-dependent epimerase/dehydratase" evidence="1">
    <location>
        <begin position="3"/>
        <end position="237"/>
    </location>
</feature>
<dbReference type="PANTHER" id="PTHR43245:SF13">
    <property type="entry name" value="UDP-D-APIOSE_UDP-D-XYLOSE SYNTHASE 2"/>
    <property type="match status" value="1"/>
</dbReference>
<dbReference type="PANTHER" id="PTHR43245">
    <property type="entry name" value="BIFUNCTIONAL POLYMYXIN RESISTANCE PROTEIN ARNA"/>
    <property type="match status" value="1"/>
</dbReference>
<comment type="caution">
    <text evidence="2">The sequence shown here is derived from an EMBL/GenBank/DDBJ whole genome shotgun (WGS) entry which is preliminary data.</text>
</comment>
<accession>A0A7C4RPI4</accession>
<organism evidence="2">
    <name type="scientific">Desulfatirhabdium butyrativorans</name>
    <dbReference type="NCBI Taxonomy" id="340467"/>
    <lineage>
        <taxon>Bacteria</taxon>
        <taxon>Pseudomonadati</taxon>
        <taxon>Thermodesulfobacteriota</taxon>
        <taxon>Desulfobacteria</taxon>
        <taxon>Desulfobacterales</taxon>
        <taxon>Desulfatirhabdiaceae</taxon>
        <taxon>Desulfatirhabdium</taxon>
    </lineage>
</organism>
<dbReference type="SUPFAM" id="SSF51735">
    <property type="entry name" value="NAD(P)-binding Rossmann-fold domains"/>
    <property type="match status" value="1"/>
</dbReference>
<dbReference type="InterPro" id="IPR036291">
    <property type="entry name" value="NAD(P)-bd_dom_sf"/>
</dbReference>
<dbReference type="AlphaFoldDB" id="A0A7C4RPI4"/>
<dbReference type="Gene3D" id="3.40.50.720">
    <property type="entry name" value="NAD(P)-binding Rossmann-like Domain"/>
    <property type="match status" value="1"/>
</dbReference>
<gene>
    <name evidence="2" type="ORF">ENS29_04985</name>
</gene>
<reference evidence="2" key="1">
    <citation type="journal article" date="2020" name="mSystems">
        <title>Genome- and Community-Level Interaction Insights into Carbon Utilization and Element Cycling Functions of Hydrothermarchaeota in Hydrothermal Sediment.</title>
        <authorList>
            <person name="Zhou Z."/>
            <person name="Liu Y."/>
            <person name="Xu W."/>
            <person name="Pan J."/>
            <person name="Luo Z.H."/>
            <person name="Li M."/>
        </authorList>
    </citation>
    <scope>NUCLEOTIDE SEQUENCE [LARGE SCALE GENOMIC DNA]</scope>
    <source>
        <strain evidence="2">SpSt-477</strain>
    </source>
</reference>
<protein>
    <submittedName>
        <fullName evidence="2">NAD-dependent epimerase/dehydratase family protein</fullName>
    </submittedName>
</protein>
<dbReference type="InterPro" id="IPR001509">
    <property type="entry name" value="Epimerase_deHydtase"/>
</dbReference>
<evidence type="ECO:0000259" key="1">
    <source>
        <dbReference type="Pfam" id="PF01370"/>
    </source>
</evidence>
<dbReference type="Pfam" id="PF01370">
    <property type="entry name" value="Epimerase"/>
    <property type="match status" value="1"/>
</dbReference>
<name>A0A7C4RPI4_9BACT</name>
<dbReference type="InterPro" id="IPR050177">
    <property type="entry name" value="Lipid_A_modif_metabolic_enz"/>
</dbReference>